<gene>
    <name evidence="1" type="ORF">GALL_406500</name>
</gene>
<comment type="caution">
    <text evidence="1">The sequence shown here is derived from an EMBL/GenBank/DDBJ whole genome shotgun (WGS) entry which is preliminary data.</text>
</comment>
<sequence length="117" mass="12615">MTKSEMSADCALETLLDAELDAIRRGELSALEDLSTRTENLLESLIAGPMPDARTLERLRAKATRNAATLAAASRGVRAARRRLAELFQAAEGLDTYDASGRRNGLGANATKVERRA</sequence>
<dbReference type="AlphaFoldDB" id="A0A1J5QNW7"/>
<proteinExistence type="predicted"/>
<accession>A0A1J5QNW7</accession>
<reference evidence="1" key="1">
    <citation type="submission" date="2016-10" db="EMBL/GenBank/DDBJ databases">
        <title>Sequence of Gallionella enrichment culture.</title>
        <authorList>
            <person name="Poehlein A."/>
            <person name="Muehling M."/>
            <person name="Daniel R."/>
        </authorList>
    </citation>
    <scope>NUCLEOTIDE SEQUENCE</scope>
</reference>
<organism evidence="1">
    <name type="scientific">mine drainage metagenome</name>
    <dbReference type="NCBI Taxonomy" id="410659"/>
    <lineage>
        <taxon>unclassified sequences</taxon>
        <taxon>metagenomes</taxon>
        <taxon>ecological metagenomes</taxon>
    </lineage>
</organism>
<evidence type="ECO:0000313" key="1">
    <source>
        <dbReference type="EMBL" id="OIQ77653.1"/>
    </source>
</evidence>
<protein>
    <recommendedName>
        <fullName evidence="2">FlgN protein</fullName>
    </recommendedName>
</protein>
<name>A0A1J5QNW7_9ZZZZ</name>
<evidence type="ECO:0008006" key="2">
    <source>
        <dbReference type="Google" id="ProtNLM"/>
    </source>
</evidence>
<dbReference type="EMBL" id="MLJW01001565">
    <property type="protein sequence ID" value="OIQ77653.1"/>
    <property type="molecule type" value="Genomic_DNA"/>
</dbReference>